<gene>
    <name evidence="4" type="ORF">OHB35_44325</name>
</gene>
<sequence length="320" mass="32910">MKAIVVSEYGGPEVLRLVDVPEPHAGPGEIRVRVHAATVNPSDAVVRRGDAAALFDGRLVPPFRPGNEAAGVVDEIGASAGTDLKIGDRVMAFVVPFMPSGGAYAQYLVLDPRQVAVAPAGSSHAEAATIPANGMTVQQAMDLLAPAPGDWMAVTGAAGAVGGYAVQLAKAAGLHVVADAAPADEELVRSLGADRVVARGAGVAERFRAAVPGGVSSLVDGALLGPEVLPAIRAGGQIVMGRRSDMPGATPLGAHGDITVHEVFVPDYVYEREKLDALRVHAEKGELTMRVAAEYPAAQAAEAHRRLEAGGVRGRLVLIF</sequence>
<keyword evidence="5" id="KW-1185">Reference proteome</keyword>
<dbReference type="SUPFAM" id="SSF51735">
    <property type="entry name" value="NAD(P)-binding Rossmann-fold domains"/>
    <property type="match status" value="1"/>
</dbReference>
<reference evidence="4 5" key="1">
    <citation type="submission" date="2022-10" db="EMBL/GenBank/DDBJ databases">
        <title>The complete genomes of actinobacterial strains from the NBC collection.</title>
        <authorList>
            <person name="Joergensen T.S."/>
            <person name="Alvarez Arevalo M."/>
            <person name="Sterndorff E.B."/>
            <person name="Faurdal D."/>
            <person name="Vuksanovic O."/>
            <person name="Mourched A.-S."/>
            <person name="Charusanti P."/>
            <person name="Shaw S."/>
            <person name="Blin K."/>
            <person name="Weber T."/>
        </authorList>
    </citation>
    <scope>NUCLEOTIDE SEQUENCE [LARGE SCALE GENOMIC DNA]</scope>
    <source>
        <strain evidence="4 5">NBC 01752</strain>
    </source>
</reference>
<dbReference type="PANTHER" id="PTHR48106">
    <property type="entry name" value="QUINONE OXIDOREDUCTASE PIG3-RELATED"/>
    <property type="match status" value="1"/>
</dbReference>
<dbReference type="InterPro" id="IPR011032">
    <property type="entry name" value="GroES-like_sf"/>
</dbReference>
<dbReference type="SMART" id="SM00829">
    <property type="entry name" value="PKS_ER"/>
    <property type="match status" value="1"/>
</dbReference>
<dbReference type="RefSeq" id="WP_326761638.1">
    <property type="nucleotide sequence ID" value="NZ_CP109135.1"/>
</dbReference>
<evidence type="ECO:0000313" key="5">
    <source>
        <dbReference type="Proteomes" id="UP001340816"/>
    </source>
</evidence>
<evidence type="ECO:0000313" key="4">
    <source>
        <dbReference type="EMBL" id="WSD19702.1"/>
    </source>
</evidence>
<dbReference type="InterPro" id="IPR036291">
    <property type="entry name" value="NAD(P)-bd_dom_sf"/>
</dbReference>
<name>A0ABZ1HM76_STRPH</name>
<evidence type="ECO:0000256" key="2">
    <source>
        <dbReference type="ARBA" id="ARBA00023002"/>
    </source>
</evidence>
<accession>A0ABZ1HM76</accession>
<dbReference type="SUPFAM" id="SSF50129">
    <property type="entry name" value="GroES-like"/>
    <property type="match status" value="1"/>
</dbReference>
<organism evidence="4 5">
    <name type="scientific">Streptomyces phaeochromogenes</name>
    <dbReference type="NCBI Taxonomy" id="1923"/>
    <lineage>
        <taxon>Bacteria</taxon>
        <taxon>Bacillati</taxon>
        <taxon>Actinomycetota</taxon>
        <taxon>Actinomycetes</taxon>
        <taxon>Kitasatosporales</taxon>
        <taxon>Streptomycetaceae</taxon>
        <taxon>Streptomyces</taxon>
        <taxon>Streptomyces phaeochromogenes group</taxon>
    </lineage>
</organism>
<dbReference type="Proteomes" id="UP001340816">
    <property type="component" value="Chromosome"/>
</dbReference>
<dbReference type="Gene3D" id="3.40.50.720">
    <property type="entry name" value="NAD(P)-binding Rossmann-like Domain"/>
    <property type="match status" value="1"/>
</dbReference>
<dbReference type="CDD" id="cd05289">
    <property type="entry name" value="MDR_like_2"/>
    <property type="match status" value="1"/>
</dbReference>
<dbReference type="InterPro" id="IPR020843">
    <property type="entry name" value="ER"/>
</dbReference>
<proteinExistence type="predicted"/>
<dbReference type="Gene3D" id="3.90.180.10">
    <property type="entry name" value="Medium-chain alcohol dehydrogenases, catalytic domain"/>
    <property type="match status" value="1"/>
</dbReference>
<evidence type="ECO:0000259" key="3">
    <source>
        <dbReference type="SMART" id="SM00829"/>
    </source>
</evidence>
<dbReference type="EMBL" id="CP109135">
    <property type="protein sequence ID" value="WSD19702.1"/>
    <property type="molecule type" value="Genomic_DNA"/>
</dbReference>
<evidence type="ECO:0000256" key="1">
    <source>
        <dbReference type="ARBA" id="ARBA00022857"/>
    </source>
</evidence>
<dbReference type="InterPro" id="IPR013154">
    <property type="entry name" value="ADH-like_N"/>
</dbReference>
<feature type="domain" description="Enoyl reductase (ER)" evidence="3">
    <location>
        <begin position="10"/>
        <end position="318"/>
    </location>
</feature>
<dbReference type="Pfam" id="PF13602">
    <property type="entry name" value="ADH_zinc_N_2"/>
    <property type="match status" value="1"/>
</dbReference>
<protein>
    <submittedName>
        <fullName evidence="4">NADP-dependent oxidoreductase</fullName>
    </submittedName>
</protein>
<dbReference type="PANTHER" id="PTHR48106:SF18">
    <property type="entry name" value="QUINONE OXIDOREDUCTASE PIG3"/>
    <property type="match status" value="1"/>
</dbReference>
<keyword evidence="2" id="KW-0560">Oxidoreductase</keyword>
<keyword evidence="1" id="KW-0521">NADP</keyword>
<dbReference type="Pfam" id="PF08240">
    <property type="entry name" value="ADH_N"/>
    <property type="match status" value="1"/>
</dbReference>